<dbReference type="InterPro" id="IPR015797">
    <property type="entry name" value="NUDIX_hydrolase-like_dom_sf"/>
</dbReference>
<dbReference type="SUPFAM" id="SSF55811">
    <property type="entry name" value="Nudix"/>
    <property type="match status" value="1"/>
</dbReference>
<dbReference type="PANTHER" id="PTHR43046:SF2">
    <property type="entry name" value="8-OXO-DGTP DIPHOSPHATASE-RELATED"/>
    <property type="match status" value="1"/>
</dbReference>
<evidence type="ECO:0000313" key="5">
    <source>
        <dbReference type="Proteomes" id="UP001596147"/>
    </source>
</evidence>
<evidence type="ECO:0000259" key="3">
    <source>
        <dbReference type="PROSITE" id="PS51462"/>
    </source>
</evidence>
<name>A0ABW0LHQ6_9BACI</name>
<protein>
    <submittedName>
        <fullName evidence="4">NUDIX domain-containing protein</fullName>
    </submittedName>
</protein>
<dbReference type="PANTHER" id="PTHR43046">
    <property type="entry name" value="GDP-MANNOSE MANNOSYL HYDROLASE"/>
    <property type="match status" value="1"/>
</dbReference>
<organism evidence="4 5">
    <name type="scientific">Lederbergia graminis</name>
    <dbReference type="NCBI Taxonomy" id="735518"/>
    <lineage>
        <taxon>Bacteria</taxon>
        <taxon>Bacillati</taxon>
        <taxon>Bacillota</taxon>
        <taxon>Bacilli</taxon>
        <taxon>Bacillales</taxon>
        <taxon>Bacillaceae</taxon>
        <taxon>Lederbergia</taxon>
    </lineage>
</organism>
<sequence length="162" mass="18588">MSIAWEDSYLGRLRKKVGSQMIIAPAARAIIQNEKGEILFVRRRDNDAWVMPAGGLELHESIFDCLKREVKEETGLDVISAKSIAMYTGPKYEYTNGYGDENKMFAVVFLVEEWSGKILKETDETYDAKFFSLHNLPDIPNLYRESIEDLENYKLNGNVILK</sequence>
<evidence type="ECO:0000313" key="4">
    <source>
        <dbReference type="EMBL" id="MFC5464041.1"/>
    </source>
</evidence>
<dbReference type="InterPro" id="IPR020084">
    <property type="entry name" value="NUDIX_hydrolase_CS"/>
</dbReference>
<dbReference type="PROSITE" id="PS00893">
    <property type="entry name" value="NUDIX_BOX"/>
    <property type="match status" value="1"/>
</dbReference>
<dbReference type="Gene3D" id="3.90.79.10">
    <property type="entry name" value="Nucleoside Triphosphate Pyrophosphohydrolase"/>
    <property type="match status" value="1"/>
</dbReference>
<comment type="caution">
    <text evidence="4">The sequence shown here is derived from an EMBL/GenBank/DDBJ whole genome shotgun (WGS) entry which is preliminary data.</text>
</comment>
<dbReference type="EMBL" id="JBHSMC010000003">
    <property type="protein sequence ID" value="MFC5464041.1"/>
    <property type="molecule type" value="Genomic_DNA"/>
</dbReference>
<comment type="cofactor">
    <cofactor evidence="1">
        <name>Mg(2+)</name>
        <dbReference type="ChEBI" id="CHEBI:18420"/>
    </cofactor>
</comment>
<keyword evidence="2" id="KW-0378">Hydrolase</keyword>
<accession>A0ABW0LHQ6</accession>
<dbReference type="InterPro" id="IPR000086">
    <property type="entry name" value="NUDIX_hydrolase_dom"/>
</dbReference>
<dbReference type="PROSITE" id="PS51462">
    <property type="entry name" value="NUDIX"/>
    <property type="match status" value="1"/>
</dbReference>
<reference evidence="5" key="1">
    <citation type="journal article" date="2019" name="Int. J. Syst. Evol. Microbiol.">
        <title>The Global Catalogue of Microorganisms (GCM) 10K type strain sequencing project: providing services to taxonomists for standard genome sequencing and annotation.</title>
        <authorList>
            <consortium name="The Broad Institute Genomics Platform"/>
            <consortium name="The Broad Institute Genome Sequencing Center for Infectious Disease"/>
            <person name="Wu L."/>
            <person name="Ma J."/>
        </authorList>
    </citation>
    <scope>NUCLEOTIDE SEQUENCE [LARGE SCALE GENOMIC DNA]</scope>
    <source>
        <strain evidence="5">CGMCC 1.12237</strain>
    </source>
</reference>
<proteinExistence type="predicted"/>
<dbReference type="Proteomes" id="UP001596147">
    <property type="component" value="Unassembled WGS sequence"/>
</dbReference>
<keyword evidence="5" id="KW-1185">Reference proteome</keyword>
<dbReference type="Pfam" id="PF00293">
    <property type="entry name" value="NUDIX"/>
    <property type="match status" value="1"/>
</dbReference>
<evidence type="ECO:0000256" key="2">
    <source>
        <dbReference type="ARBA" id="ARBA00022801"/>
    </source>
</evidence>
<dbReference type="RefSeq" id="WP_382348275.1">
    <property type="nucleotide sequence ID" value="NZ_JBHSMC010000003.1"/>
</dbReference>
<evidence type="ECO:0000256" key="1">
    <source>
        <dbReference type="ARBA" id="ARBA00001946"/>
    </source>
</evidence>
<feature type="domain" description="Nudix hydrolase" evidence="3">
    <location>
        <begin position="22"/>
        <end position="154"/>
    </location>
</feature>
<gene>
    <name evidence="4" type="ORF">ACFPM4_04635</name>
</gene>